<dbReference type="KEGG" id="bfo:118410756"/>
<name>A0A9J7KQM2_BRAFL</name>
<comment type="pathway">
    <text evidence="2">Protein modification; protein glycosylation.</text>
</comment>
<dbReference type="PANTHER" id="PTHR45941:SF8">
    <property type="entry name" value="ALPHA-N-ACETYLGALACTOSAMINIDE ALPHA-2,6-SIALYLTRANSFERASE 1-LIKE"/>
    <property type="match status" value="1"/>
</dbReference>
<evidence type="ECO:0000313" key="19">
    <source>
        <dbReference type="RefSeq" id="XP_035668424.1"/>
    </source>
</evidence>
<dbReference type="RefSeq" id="XP_035668424.1">
    <property type="nucleotide sequence ID" value="XM_035812531.1"/>
</dbReference>
<keyword evidence="18" id="KW-1185">Reference proteome</keyword>
<keyword evidence="4" id="KW-0328">Glycosyltransferase</keyword>
<evidence type="ECO:0000256" key="8">
    <source>
        <dbReference type="ARBA" id="ARBA00022989"/>
    </source>
</evidence>
<keyword evidence="8 17" id="KW-1133">Transmembrane helix</keyword>
<protein>
    <recommendedName>
        <fullName evidence="14">alpha-N-acetylgalactosaminide alpha-2,6-sialyltransferase</fullName>
        <ecNumber evidence="14">2.4.3.3</ecNumber>
    </recommendedName>
</protein>
<evidence type="ECO:0000256" key="17">
    <source>
        <dbReference type="SAM" id="Phobius"/>
    </source>
</evidence>
<comment type="catalytic activity">
    <reaction evidence="13">
        <text>a beta-D-galactosyl-(1-&gt;3)-N-acetyl-alpha-D-galactosaminyl derivative + CMP-N-acetyl-beta-neuraminate = a beta-D-galactosyl-(1-&gt;3)-[N-acetyl-alpha-neuraminyl-(2-&gt;6)]-N-acetyl-alpha-D-galactosaminyl derivative + CMP + H(+)</text>
        <dbReference type="Rhea" id="RHEA:11136"/>
        <dbReference type="ChEBI" id="CHEBI:15378"/>
        <dbReference type="ChEBI" id="CHEBI:57812"/>
        <dbReference type="ChEBI" id="CHEBI:60377"/>
        <dbReference type="ChEBI" id="CHEBI:133470"/>
        <dbReference type="ChEBI" id="CHEBI:140764"/>
        <dbReference type="EC" id="2.4.3.3"/>
    </reaction>
    <physiologicalReaction direction="left-to-right" evidence="13">
        <dbReference type="Rhea" id="RHEA:11137"/>
    </physiologicalReaction>
</comment>
<comment type="catalytic activity">
    <reaction evidence="16">
        <text>a 3-O-[N-acetyl-alpha-D-galactosaminyl]-L-threonyl-[protein] + CMP-N-acetyl-beta-neuraminate = a 3-O-[N-acetyl-alpha-neuraminosyl-(2-&gt;6)-N-acetyl-alpha-D-galactosaminyl]-L-threonyl-[protein] + CMP + H(+)</text>
        <dbReference type="Rhea" id="RHEA:81643"/>
        <dbReference type="Rhea" id="RHEA-COMP:11689"/>
        <dbReference type="Rhea" id="RHEA-COMP:19720"/>
        <dbReference type="ChEBI" id="CHEBI:15378"/>
        <dbReference type="ChEBI" id="CHEBI:57812"/>
        <dbReference type="ChEBI" id="CHEBI:60377"/>
        <dbReference type="ChEBI" id="CHEBI:87075"/>
        <dbReference type="ChEBI" id="CHEBI:231970"/>
    </reaction>
    <physiologicalReaction direction="left-to-right" evidence="16">
        <dbReference type="Rhea" id="RHEA:81644"/>
    </physiologicalReaction>
</comment>
<evidence type="ECO:0000256" key="9">
    <source>
        <dbReference type="ARBA" id="ARBA00023034"/>
    </source>
</evidence>
<dbReference type="Gene3D" id="3.90.1480.20">
    <property type="entry name" value="Glycosyl transferase family 29"/>
    <property type="match status" value="1"/>
</dbReference>
<keyword evidence="9" id="KW-0333">Golgi apparatus</keyword>
<evidence type="ECO:0000256" key="12">
    <source>
        <dbReference type="ARBA" id="ARBA00023180"/>
    </source>
</evidence>
<organism evidence="18 19">
    <name type="scientific">Branchiostoma floridae</name>
    <name type="common">Florida lancelet</name>
    <name type="synonym">Amphioxus</name>
    <dbReference type="NCBI Taxonomy" id="7739"/>
    <lineage>
        <taxon>Eukaryota</taxon>
        <taxon>Metazoa</taxon>
        <taxon>Chordata</taxon>
        <taxon>Cephalochordata</taxon>
        <taxon>Leptocardii</taxon>
        <taxon>Amphioxiformes</taxon>
        <taxon>Branchiostomatidae</taxon>
        <taxon>Branchiostoma</taxon>
    </lineage>
</organism>
<dbReference type="Proteomes" id="UP000001554">
    <property type="component" value="Chromosome 3"/>
</dbReference>
<evidence type="ECO:0000256" key="4">
    <source>
        <dbReference type="ARBA" id="ARBA00022676"/>
    </source>
</evidence>
<accession>A0A9J7KQM2</accession>
<keyword evidence="10 17" id="KW-0472">Membrane</keyword>
<dbReference type="OrthoDB" id="10041068at2759"/>
<evidence type="ECO:0000256" key="16">
    <source>
        <dbReference type="ARBA" id="ARBA00052285"/>
    </source>
</evidence>
<gene>
    <name evidence="19" type="primary">LOC118410756</name>
</gene>
<comment type="catalytic activity">
    <reaction evidence="15">
        <text>a 3-O-[N-acetyl-alpha-neuraminyl-(2-&gt;3)-beta-D-galactosyl-(1-&gt;3)-N-acetyl-alpha-D-galactosaminyl]-L-threonyl-[protein] + CMP-N-acetyl-beta-neuraminate = a 3-O-{alpha-Neu5Ac-(2-&gt;3)-beta-D-Gal-(1-&gt;3)-[alpha-Neu5Ac-(2-&gt;6)]-alpha-D-GalNAc}-L-threonyl-[protein] + CMP + H(+)</text>
        <dbReference type="Rhea" id="RHEA:81659"/>
        <dbReference type="Rhea" id="RHEA-COMP:14417"/>
        <dbReference type="Rhea" id="RHEA-COMP:16763"/>
        <dbReference type="ChEBI" id="CHEBI:15378"/>
        <dbReference type="ChEBI" id="CHEBI:57812"/>
        <dbReference type="ChEBI" id="CHEBI:60377"/>
        <dbReference type="ChEBI" id="CHEBI:139598"/>
        <dbReference type="ChEBI" id="CHEBI:156398"/>
    </reaction>
    <physiologicalReaction direction="left-to-right" evidence="15">
        <dbReference type="Rhea" id="RHEA:81660"/>
    </physiologicalReaction>
</comment>
<evidence type="ECO:0000256" key="2">
    <source>
        <dbReference type="ARBA" id="ARBA00004922"/>
    </source>
</evidence>
<dbReference type="EC" id="2.4.3.3" evidence="14"/>
<evidence type="ECO:0000256" key="1">
    <source>
        <dbReference type="ARBA" id="ARBA00004323"/>
    </source>
</evidence>
<evidence type="ECO:0000256" key="15">
    <source>
        <dbReference type="ARBA" id="ARBA00050664"/>
    </source>
</evidence>
<reference evidence="19" key="2">
    <citation type="submission" date="2025-08" db="UniProtKB">
        <authorList>
            <consortium name="RefSeq"/>
        </authorList>
    </citation>
    <scope>IDENTIFICATION</scope>
    <source>
        <strain evidence="19">S238N-H82</strain>
        <tissue evidence="19">Testes</tissue>
    </source>
</reference>
<dbReference type="GO" id="GO:0001665">
    <property type="term" value="F:alpha-N-acetylgalactosaminide alpha-2,6-sialyltransferase activity"/>
    <property type="evidence" value="ECO:0007669"/>
    <property type="project" value="UniProtKB-EC"/>
</dbReference>
<dbReference type="Pfam" id="PF00777">
    <property type="entry name" value="Glyco_transf_29"/>
    <property type="match status" value="1"/>
</dbReference>
<evidence type="ECO:0000256" key="14">
    <source>
        <dbReference type="ARBA" id="ARBA00039109"/>
    </source>
</evidence>
<dbReference type="AlphaFoldDB" id="A0A9J7KQM2"/>
<keyword evidence="5" id="KW-0808">Transferase</keyword>
<dbReference type="GO" id="GO:0000139">
    <property type="term" value="C:Golgi membrane"/>
    <property type="evidence" value="ECO:0007669"/>
    <property type="project" value="UniProtKB-SubCell"/>
</dbReference>
<evidence type="ECO:0000256" key="5">
    <source>
        <dbReference type="ARBA" id="ARBA00022679"/>
    </source>
</evidence>
<reference evidence="18" key="1">
    <citation type="journal article" date="2020" name="Nat. Ecol. Evol.">
        <title>Deeply conserved synteny resolves early events in vertebrate evolution.</title>
        <authorList>
            <person name="Simakov O."/>
            <person name="Marletaz F."/>
            <person name="Yue J.X."/>
            <person name="O'Connell B."/>
            <person name="Jenkins J."/>
            <person name="Brandt A."/>
            <person name="Calef R."/>
            <person name="Tung C.H."/>
            <person name="Huang T.K."/>
            <person name="Schmutz J."/>
            <person name="Satoh N."/>
            <person name="Yu J.K."/>
            <person name="Putnam N.H."/>
            <person name="Green R.E."/>
            <person name="Rokhsar D.S."/>
        </authorList>
    </citation>
    <scope>NUCLEOTIDE SEQUENCE [LARGE SCALE GENOMIC DNA]</scope>
    <source>
        <strain evidence="18">S238N-H82</strain>
    </source>
</reference>
<dbReference type="CDD" id="cd23964">
    <property type="entry name" value="GT29_ST6GALNAC1_2"/>
    <property type="match status" value="1"/>
</dbReference>
<keyword evidence="12" id="KW-0325">Glycoprotein</keyword>
<comment type="subcellular location">
    <subcellularLocation>
        <location evidence="1">Golgi apparatus membrane</location>
        <topology evidence="1">Single-pass type II membrane protein</topology>
    </subcellularLocation>
</comment>
<evidence type="ECO:0000256" key="3">
    <source>
        <dbReference type="ARBA" id="ARBA00006003"/>
    </source>
</evidence>
<dbReference type="InterPro" id="IPR038578">
    <property type="entry name" value="GT29-like_sf"/>
</dbReference>
<evidence type="ECO:0000256" key="13">
    <source>
        <dbReference type="ARBA" id="ARBA00036348"/>
    </source>
</evidence>
<evidence type="ECO:0000313" key="18">
    <source>
        <dbReference type="Proteomes" id="UP000001554"/>
    </source>
</evidence>
<evidence type="ECO:0000256" key="7">
    <source>
        <dbReference type="ARBA" id="ARBA00022968"/>
    </source>
</evidence>
<evidence type="ECO:0000256" key="10">
    <source>
        <dbReference type="ARBA" id="ARBA00023136"/>
    </source>
</evidence>
<dbReference type="FunFam" id="3.90.1480.20:FF:000015">
    <property type="entry name" value="Lactosylceramide alpha-2,3-sialyltransferase"/>
    <property type="match status" value="1"/>
</dbReference>
<dbReference type="InterPro" id="IPR001675">
    <property type="entry name" value="Glyco_trans_29"/>
</dbReference>
<evidence type="ECO:0000256" key="6">
    <source>
        <dbReference type="ARBA" id="ARBA00022692"/>
    </source>
</evidence>
<dbReference type="PANTHER" id="PTHR45941">
    <property type="entry name" value="ALPHA-N-ACETYLGALACTOSAMINIDE ALPHA-2,6-SIALYLTRANSFERASE 2-LIKE-RELATED"/>
    <property type="match status" value="1"/>
</dbReference>
<comment type="similarity">
    <text evidence="3">Belongs to the glycosyltransferase 29 family.</text>
</comment>
<keyword evidence="6 17" id="KW-0812">Transmembrane</keyword>
<evidence type="ECO:0000256" key="11">
    <source>
        <dbReference type="ARBA" id="ARBA00023157"/>
    </source>
</evidence>
<dbReference type="GeneID" id="118410756"/>
<proteinExistence type="inferred from homology"/>
<keyword evidence="11" id="KW-1015">Disulfide bond</keyword>
<sequence>MWRALYQSSRRWIQLCVALVLLVYLFITIRVGKSIIMKVLPRGIRADAMRSTTILRPEYQNQSQTAENQLWGDLALGGDALQMMIPVLADQSPYVDLPLTKDPRHRISECPSSLRQKVNTSAWFRGRFVEGVKLFMDLDDVDPAYWMAHMPYNKLPFGYQDENKTAVERMVRALKNPDIFGPSVTEDTRRRCIRCAVVGSGGVLKGSKRGAEIDAHDYVFRVNHAHMQEFAEDVGRETSFYAFYPESYHRGDPILAVSDALQLFIPYKGFDIDYMVGWLTERRILLLIQECGEKVCKYRFPLNPNVNETTVKVLHPDFIRYAFSHHLNSSRANRPTTGFLTVLLALQLCDHVSVYGFGYDARFPLYYYYDARRSFDEMKSSNHYTTDELNTWNTLHEEGIIYWYNGQNETLDTFTGH</sequence>
<feature type="transmembrane region" description="Helical" evidence="17">
    <location>
        <begin position="12"/>
        <end position="32"/>
    </location>
</feature>
<keyword evidence="7" id="KW-0735">Signal-anchor</keyword>
<dbReference type="OMA" id="WLTERRI"/>